<dbReference type="GO" id="GO:0005524">
    <property type="term" value="F:ATP binding"/>
    <property type="evidence" value="ECO:0007669"/>
    <property type="project" value="UniProtKB-KW"/>
</dbReference>
<evidence type="ECO:0000256" key="3">
    <source>
        <dbReference type="ARBA" id="ARBA00022840"/>
    </source>
</evidence>
<feature type="non-terminal residue" evidence="7">
    <location>
        <position position="189"/>
    </location>
</feature>
<dbReference type="GO" id="GO:0016887">
    <property type="term" value="F:ATP hydrolysis activity"/>
    <property type="evidence" value="ECO:0007669"/>
    <property type="project" value="TreeGrafter"/>
</dbReference>
<evidence type="ECO:0000256" key="4">
    <source>
        <dbReference type="ARBA" id="ARBA00023186"/>
    </source>
</evidence>
<dbReference type="PANTHER" id="PTHR11638:SF18">
    <property type="entry name" value="HEAT SHOCK PROTEIN 104"/>
    <property type="match status" value="1"/>
</dbReference>
<dbReference type="GO" id="GO:0034605">
    <property type="term" value="P:cellular response to heat"/>
    <property type="evidence" value="ECO:0007669"/>
    <property type="project" value="TreeGrafter"/>
</dbReference>
<dbReference type="InterPro" id="IPR027417">
    <property type="entry name" value="P-loop_NTPase"/>
</dbReference>
<dbReference type="GO" id="GO:0008233">
    <property type="term" value="F:peptidase activity"/>
    <property type="evidence" value="ECO:0007669"/>
    <property type="project" value="UniProtKB-KW"/>
</dbReference>
<evidence type="ECO:0000313" key="7">
    <source>
        <dbReference type="EMBL" id="EQD33882.1"/>
    </source>
</evidence>
<evidence type="ECO:0000256" key="2">
    <source>
        <dbReference type="ARBA" id="ARBA00022741"/>
    </source>
</evidence>
<feature type="coiled-coil region" evidence="5">
    <location>
        <begin position="102"/>
        <end position="142"/>
    </location>
</feature>
<sequence length="189" mass="21739">MGATTLDEYRKHLEKDAALERRFQPIKVEQPSISHTIEILKGLRDRYEAHHTVTITDQALVAAANLADRYISDRFLPDKAIDLIDEAGSRLRIKRMKRPPEYKSLVETIARIKRDKDKAIEKENFDQAKILAEQEKSSLERKEAMESKWQASGTDLHDVLDEEVVAEVLANWTGIPVYRLTEEETAKLL</sequence>
<keyword evidence="3 7" id="KW-0067">ATP-binding</keyword>
<keyword evidence="5" id="KW-0175">Coiled coil</keyword>
<proteinExistence type="predicted"/>
<dbReference type="InterPro" id="IPR050130">
    <property type="entry name" value="ClpA_ClpB"/>
</dbReference>
<evidence type="ECO:0000259" key="6">
    <source>
        <dbReference type="Pfam" id="PF17871"/>
    </source>
</evidence>
<dbReference type="AlphaFoldDB" id="T0YQ43"/>
<keyword evidence="4" id="KW-0143">Chaperone</keyword>
<dbReference type="Gene3D" id="1.10.8.60">
    <property type="match status" value="1"/>
</dbReference>
<dbReference type="GO" id="GO:0005737">
    <property type="term" value="C:cytoplasm"/>
    <property type="evidence" value="ECO:0007669"/>
    <property type="project" value="TreeGrafter"/>
</dbReference>
<dbReference type="SUPFAM" id="SSF52540">
    <property type="entry name" value="P-loop containing nucleoside triphosphate hydrolases"/>
    <property type="match status" value="1"/>
</dbReference>
<dbReference type="GO" id="GO:0006508">
    <property type="term" value="P:proteolysis"/>
    <property type="evidence" value="ECO:0007669"/>
    <property type="project" value="UniProtKB-KW"/>
</dbReference>
<dbReference type="Pfam" id="PF17871">
    <property type="entry name" value="AAA_lid_9"/>
    <property type="match status" value="1"/>
</dbReference>
<keyword evidence="1" id="KW-0677">Repeat</keyword>
<evidence type="ECO:0000256" key="1">
    <source>
        <dbReference type="ARBA" id="ARBA00022737"/>
    </source>
</evidence>
<dbReference type="InterPro" id="IPR041546">
    <property type="entry name" value="ClpA/ClpB_AAA_lid"/>
</dbReference>
<reference evidence="7" key="2">
    <citation type="journal article" date="2014" name="ISME J.">
        <title>Microbial stratification in low pH oxic and suboxic macroscopic growths along an acid mine drainage.</title>
        <authorList>
            <person name="Mendez-Garcia C."/>
            <person name="Mesa V."/>
            <person name="Sprenger R.R."/>
            <person name="Richter M."/>
            <person name="Diez M.S."/>
            <person name="Solano J."/>
            <person name="Bargiela R."/>
            <person name="Golyshina O.V."/>
            <person name="Manteca A."/>
            <person name="Ramos J.L."/>
            <person name="Gallego J.R."/>
            <person name="Llorente I."/>
            <person name="Martins Dos Santos V.A."/>
            <person name="Jensen O.N."/>
            <person name="Pelaez A.I."/>
            <person name="Sanchez J."/>
            <person name="Ferrer M."/>
        </authorList>
    </citation>
    <scope>NUCLEOTIDE SEQUENCE</scope>
</reference>
<keyword evidence="2" id="KW-0547">Nucleotide-binding</keyword>
<protein>
    <submittedName>
        <fullName evidence="7">ATP-dependent protease ATP-binding subunit clpC1</fullName>
    </submittedName>
</protein>
<dbReference type="EMBL" id="AUZZ01009333">
    <property type="protein sequence ID" value="EQD33882.1"/>
    <property type="molecule type" value="Genomic_DNA"/>
</dbReference>
<dbReference type="Gene3D" id="4.10.860.10">
    <property type="entry name" value="UVR domain"/>
    <property type="match status" value="1"/>
</dbReference>
<dbReference type="PANTHER" id="PTHR11638">
    <property type="entry name" value="ATP-DEPENDENT CLP PROTEASE"/>
    <property type="match status" value="1"/>
</dbReference>
<reference evidence="7" key="1">
    <citation type="submission" date="2013-08" db="EMBL/GenBank/DDBJ databases">
        <authorList>
            <person name="Mendez C."/>
            <person name="Richter M."/>
            <person name="Ferrer M."/>
            <person name="Sanchez J."/>
        </authorList>
    </citation>
    <scope>NUCLEOTIDE SEQUENCE</scope>
</reference>
<keyword evidence="7" id="KW-0378">Hydrolase</keyword>
<organism evidence="7">
    <name type="scientific">mine drainage metagenome</name>
    <dbReference type="NCBI Taxonomy" id="410659"/>
    <lineage>
        <taxon>unclassified sequences</taxon>
        <taxon>metagenomes</taxon>
        <taxon>ecological metagenomes</taxon>
    </lineage>
</organism>
<feature type="domain" description="ClpA/ClpB AAA lid" evidence="6">
    <location>
        <begin position="33"/>
        <end position="133"/>
    </location>
</feature>
<dbReference type="FunFam" id="1.10.8.60:FF:000011">
    <property type="entry name" value="ATP-dependent Clp protease ATP-binding subunit"/>
    <property type="match status" value="1"/>
</dbReference>
<keyword evidence="7" id="KW-0645">Protease</keyword>
<dbReference type="Gene3D" id="3.40.50.300">
    <property type="entry name" value="P-loop containing nucleotide triphosphate hydrolases"/>
    <property type="match status" value="1"/>
</dbReference>
<comment type="caution">
    <text evidence="7">The sequence shown here is derived from an EMBL/GenBank/DDBJ whole genome shotgun (WGS) entry which is preliminary data.</text>
</comment>
<name>T0YQ43_9ZZZZ</name>
<evidence type="ECO:0000256" key="5">
    <source>
        <dbReference type="SAM" id="Coils"/>
    </source>
</evidence>
<accession>T0YQ43</accession>
<gene>
    <name evidence="7" type="ORF">B2A_12927</name>
</gene>